<feature type="domain" description="Nudix hydrolase" evidence="5">
    <location>
        <begin position="4"/>
        <end position="131"/>
    </location>
</feature>
<dbReference type="Gene3D" id="3.90.79.10">
    <property type="entry name" value="Nucleoside Triphosphate Pyrophosphohydrolase"/>
    <property type="match status" value="1"/>
</dbReference>
<dbReference type="InterPro" id="IPR000086">
    <property type="entry name" value="NUDIX_hydrolase_dom"/>
</dbReference>
<name>A0ABS7RFT9_9ACTN</name>
<gene>
    <name evidence="6" type="ORF">K1X13_00880</name>
</gene>
<keyword evidence="7" id="KW-1185">Reference proteome</keyword>
<dbReference type="InterPro" id="IPR020084">
    <property type="entry name" value="NUDIX_hydrolase_CS"/>
</dbReference>
<dbReference type="Pfam" id="PF00293">
    <property type="entry name" value="NUDIX"/>
    <property type="match status" value="1"/>
</dbReference>
<proteinExistence type="inferred from homology"/>
<evidence type="ECO:0000313" key="6">
    <source>
        <dbReference type="EMBL" id="MBY9073362.1"/>
    </source>
</evidence>
<comment type="caution">
    <text evidence="6">The sequence shown here is derived from an EMBL/GenBank/DDBJ whole genome shotgun (WGS) entry which is preliminary data.</text>
</comment>
<dbReference type="SUPFAM" id="SSF55811">
    <property type="entry name" value="Nudix"/>
    <property type="match status" value="1"/>
</dbReference>
<dbReference type="CDD" id="cd02883">
    <property type="entry name" value="NUDIX_Hydrolase"/>
    <property type="match status" value="1"/>
</dbReference>
<dbReference type="PANTHER" id="PTHR43046">
    <property type="entry name" value="GDP-MANNOSE MANNOSYL HYDROLASE"/>
    <property type="match status" value="1"/>
</dbReference>
<dbReference type="GO" id="GO:0016787">
    <property type="term" value="F:hydrolase activity"/>
    <property type="evidence" value="ECO:0007669"/>
    <property type="project" value="UniProtKB-KW"/>
</dbReference>
<keyword evidence="3 4" id="KW-0378">Hydrolase</keyword>
<evidence type="ECO:0000256" key="3">
    <source>
        <dbReference type="ARBA" id="ARBA00022801"/>
    </source>
</evidence>
<evidence type="ECO:0000256" key="2">
    <source>
        <dbReference type="ARBA" id="ARBA00005582"/>
    </source>
</evidence>
<evidence type="ECO:0000259" key="5">
    <source>
        <dbReference type="PROSITE" id="PS51462"/>
    </source>
</evidence>
<evidence type="ECO:0000313" key="7">
    <source>
        <dbReference type="Proteomes" id="UP000754710"/>
    </source>
</evidence>
<dbReference type="RefSeq" id="WP_221023169.1">
    <property type="nucleotide sequence ID" value="NZ_JAIEZQ010000001.1"/>
</dbReference>
<evidence type="ECO:0000256" key="1">
    <source>
        <dbReference type="ARBA" id="ARBA00001946"/>
    </source>
</evidence>
<comment type="cofactor">
    <cofactor evidence="1">
        <name>Mg(2+)</name>
        <dbReference type="ChEBI" id="CHEBI:18420"/>
    </cofactor>
</comment>
<accession>A0ABS7RFT9</accession>
<reference evidence="6 7" key="1">
    <citation type="submission" date="2021-08" db="EMBL/GenBank/DDBJ databases">
        <title>Nocardioides bacterium WL0053 sp. nov., isolated from the sediment.</title>
        <authorList>
            <person name="Wang L."/>
            <person name="Zhang D."/>
            <person name="Zhang A."/>
        </authorList>
    </citation>
    <scope>NUCLEOTIDE SEQUENCE [LARGE SCALE GENOMIC DNA]</scope>
    <source>
        <strain evidence="6 7">WL0053</strain>
    </source>
</reference>
<dbReference type="InterPro" id="IPR020476">
    <property type="entry name" value="Nudix_hydrolase"/>
</dbReference>
<dbReference type="PANTHER" id="PTHR43046:SF14">
    <property type="entry name" value="MUTT_NUDIX FAMILY PROTEIN"/>
    <property type="match status" value="1"/>
</dbReference>
<dbReference type="PROSITE" id="PS51462">
    <property type="entry name" value="NUDIX"/>
    <property type="match status" value="1"/>
</dbReference>
<sequence length="160" mass="18001">MTWNTRATAFAWTVHEGRLLAVLHERLGAEVWEVPGGHLDHGETFEQAAARETREETGIAVHVQDLMATCVHEWAERRQRRLIMFFRAVPVEVEEPRACDVGIVRAEWVDPGGMTAESTSAFLHPLLGLAAGDADAPSHPIMFRAEHRKDASGRWRPYIL</sequence>
<dbReference type="InterPro" id="IPR015797">
    <property type="entry name" value="NUDIX_hydrolase-like_dom_sf"/>
</dbReference>
<evidence type="ECO:0000256" key="4">
    <source>
        <dbReference type="RuleBase" id="RU003476"/>
    </source>
</evidence>
<protein>
    <submittedName>
        <fullName evidence="6">NUDIX hydrolase</fullName>
    </submittedName>
</protein>
<dbReference type="PRINTS" id="PR00502">
    <property type="entry name" value="NUDIXFAMILY"/>
</dbReference>
<dbReference type="EMBL" id="JAIEZQ010000001">
    <property type="protein sequence ID" value="MBY9073362.1"/>
    <property type="molecule type" value="Genomic_DNA"/>
</dbReference>
<dbReference type="PROSITE" id="PS00893">
    <property type="entry name" value="NUDIX_BOX"/>
    <property type="match status" value="1"/>
</dbReference>
<organism evidence="6 7">
    <name type="scientific">Nocardioides jiangsuensis</name>
    <dbReference type="NCBI Taxonomy" id="2866161"/>
    <lineage>
        <taxon>Bacteria</taxon>
        <taxon>Bacillati</taxon>
        <taxon>Actinomycetota</taxon>
        <taxon>Actinomycetes</taxon>
        <taxon>Propionibacteriales</taxon>
        <taxon>Nocardioidaceae</taxon>
        <taxon>Nocardioides</taxon>
    </lineage>
</organism>
<dbReference type="Proteomes" id="UP000754710">
    <property type="component" value="Unassembled WGS sequence"/>
</dbReference>
<comment type="similarity">
    <text evidence="2 4">Belongs to the Nudix hydrolase family.</text>
</comment>